<name>A0ABR1UL97_9PEZI</name>
<protein>
    <recommendedName>
        <fullName evidence="12">RNA polymerase II subunit B1 CTD phosphatase RPAP2 homolog</fullName>
        <ecNumber evidence="12">3.1.3.16</ecNumber>
    </recommendedName>
</protein>
<comment type="similarity">
    <text evidence="2 11 12">Belongs to the RPAP2 family.</text>
</comment>
<dbReference type="EC" id="3.1.3.16" evidence="12"/>
<evidence type="ECO:0000256" key="8">
    <source>
        <dbReference type="ARBA" id="ARBA00023242"/>
    </source>
</evidence>
<evidence type="ECO:0000256" key="3">
    <source>
        <dbReference type="ARBA" id="ARBA00022723"/>
    </source>
</evidence>
<evidence type="ECO:0000256" key="4">
    <source>
        <dbReference type="ARBA" id="ARBA00022771"/>
    </source>
</evidence>
<gene>
    <name evidence="15" type="ORF">PG996_009616</name>
</gene>
<keyword evidence="7 12" id="KW-0904">Protein phosphatase</keyword>
<dbReference type="Proteomes" id="UP001446871">
    <property type="component" value="Unassembled WGS sequence"/>
</dbReference>
<evidence type="ECO:0000256" key="13">
    <source>
        <dbReference type="SAM" id="MobiDB-lite"/>
    </source>
</evidence>
<keyword evidence="3 12" id="KW-0479">Metal-binding</keyword>
<keyword evidence="6 12" id="KW-0862">Zinc</keyword>
<dbReference type="PANTHER" id="PTHR14732:SF0">
    <property type="entry name" value="RNA POLYMERASE II SUBUNIT B1 CTD PHOSPHATASE RPAP2-RELATED"/>
    <property type="match status" value="1"/>
</dbReference>
<evidence type="ECO:0000259" key="14">
    <source>
        <dbReference type="PROSITE" id="PS51479"/>
    </source>
</evidence>
<evidence type="ECO:0000256" key="5">
    <source>
        <dbReference type="ARBA" id="ARBA00022801"/>
    </source>
</evidence>
<dbReference type="InterPro" id="IPR038534">
    <property type="entry name" value="Rtr1/RPAP2_sf"/>
</dbReference>
<feature type="compositionally biased region" description="Basic and acidic residues" evidence="13">
    <location>
        <begin position="223"/>
        <end position="239"/>
    </location>
</feature>
<keyword evidence="5 12" id="KW-0378">Hydrolase</keyword>
<sequence>MATQAKPPPKGILKKTKPITEPTPEEPDAAVKARNLAIHHASIIHDRRQISDAISDSVIALSKLPSGSASAPPPSAAAPSDDDAVAFTSQIRLFQPSDYEDLIEERNCLGKCGYVLCPKPRTKVNQTGEFKLVNFGRKDFAIVPKKEMERWCSQICARRAMYIKVQLNETAAWERAGIEGIQIELHQEQGNSKTGKKSNAPAEDITRDLRALKLEADRKAASDARDLALERGDTGDTTKMRRAAIKVREKEVSEAPAEPSLDQNEDGHMLLEGYKPKFDQKDRVV</sequence>
<feature type="region of interest" description="Disordered" evidence="13">
    <location>
        <begin position="223"/>
        <end position="285"/>
    </location>
</feature>
<feature type="compositionally biased region" description="Basic and acidic residues" evidence="13">
    <location>
        <begin position="265"/>
        <end position="285"/>
    </location>
</feature>
<feature type="domain" description="RTR1-type" evidence="14">
    <location>
        <begin position="89"/>
        <end position="176"/>
    </location>
</feature>
<evidence type="ECO:0000256" key="7">
    <source>
        <dbReference type="ARBA" id="ARBA00022912"/>
    </source>
</evidence>
<reference evidence="15 16" key="1">
    <citation type="submission" date="2023-01" db="EMBL/GenBank/DDBJ databases">
        <title>Analysis of 21 Apiospora genomes using comparative genomics revels a genus with tremendous synthesis potential of carbohydrate active enzymes and secondary metabolites.</title>
        <authorList>
            <person name="Sorensen T."/>
        </authorList>
    </citation>
    <scope>NUCLEOTIDE SEQUENCE [LARGE SCALE GENOMIC DNA]</scope>
    <source>
        <strain evidence="15 16">CBS 83171</strain>
    </source>
</reference>
<comment type="catalytic activity">
    <reaction evidence="10 12">
        <text>O-phospho-L-threonyl-[protein] + H2O = L-threonyl-[protein] + phosphate</text>
        <dbReference type="Rhea" id="RHEA:47004"/>
        <dbReference type="Rhea" id="RHEA-COMP:11060"/>
        <dbReference type="Rhea" id="RHEA-COMP:11605"/>
        <dbReference type="ChEBI" id="CHEBI:15377"/>
        <dbReference type="ChEBI" id="CHEBI:30013"/>
        <dbReference type="ChEBI" id="CHEBI:43474"/>
        <dbReference type="ChEBI" id="CHEBI:61977"/>
        <dbReference type="EC" id="3.1.3.16"/>
    </reaction>
</comment>
<proteinExistence type="inferred from homology"/>
<evidence type="ECO:0000256" key="10">
    <source>
        <dbReference type="ARBA" id="ARBA00048336"/>
    </source>
</evidence>
<evidence type="ECO:0000256" key="12">
    <source>
        <dbReference type="RuleBase" id="RU367080"/>
    </source>
</evidence>
<evidence type="ECO:0000256" key="2">
    <source>
        <dbReference type="ARBA" id="ARBA00005676"/>
    </source>
</evidence>
<accession>A0ABR1UL97</accession>
<comment type="function">
    <text evidence="12">Putative RNA polymerase II subunit B1 C-terminal domain (CTD) phosphatase involved in RNA polymerase II transcription regulation.</text>
</comment>
<organism evidence="15 16">
    <name type="scientific">Apiospora saccharicola</name>
    <dbReference type="NCBI Taxonomy" id="335842"/>
    <lineage>
        <taxon>Eukaryota</taxon>
        <taxon>Fungi</taxon>
        <taxon>Dikarya</taxon>
        <taxon>Ascomycota</taxon>
        <taxon>Pezizomycotina</taxon>
        <taxon>Sordariomycetes</taxon>
        <taxon>Xylariomycetidae</taxon>
        <taxon>Amphisphaeriales</taxon>
        <taxon>Apiosporaceae</taxon>
        <taxon>Apiospora</taxon>
    </lineage>
</organism>
<keyword evidence="4 12" id="KW-0863">Zinc-finger</keyword>
<keyword evidence="16" id="KW-1185">Reference proteome</keyword>
<dbReference type="InterPro" id="IPR007308">
    <property type="entry name" value="Rtr1/RPAP2_dom"/>
</dbReference>
<keyword evidence="8 12" id="KW-0539">Nucleus</keyword>
<dbReference type="InterPro" id="IPR039693">
    <property type="entry name" value="Rtr1/RPAP2"/>
</dbReference>
<evidence type="ECO:0000256" key="9">
    <source>
        <dbReference type="ARBA" id="ARBA00047761"/>
    </source>
</evidence>
<feature type="region of interest" description="Disordered" evidence="13">
    <location>
        <begin position="1"/>
        <end position="28"/>
    </location>
</feature>
<dbReference type="Pfam" id="PF04181">
    <property type="entry name" value="RPAP2_Rtr1"/>
    <property type="match status" value="1"/>
</dbReference>
<evidence type="ECO:0000256" key="6">
    <source>
        <dbReference type="ARBA" id="ARBA00022833"/>
    </source>
</evidence>
<evidence type="ECO:0000256" key="11">
    <source>
        <dbReference type="PROSITE-ProRule" id="PRU00812"/>
    </source>
</evidence>
<comment type="caution">
    <text evidence="15">The sequence shown here is derived from an EMBL/GenBank/DDBJ whole genome shotgun (WGS) entry which is preliminary data.</text>
</comment>
<dbReference type="Gene3D" id="1.25.40.820">
    <property type="match status" value="1"/>
</dbReference>
<feature type="compositionally biased region" description="Pro residues" evidence="13">
    <location>
        <begin position="1"/>
        <end position="10"/>
    </location>
</feature>
<evidence type="ECO:0000313" key="15">
    <source>
        <dbReference type="EMBL" id="KAK8059686.1"/>
    </source>
</evidence>
<dbReference type="PROSITE" id="PS51479">
    <property type="entry name" value="ZF_RTR1"/>
    <property type="match status" value="1"/>
</dbReference>
<dbReference type="EMBL" id="JAQQWM010000006">
    <property type="protein sequence ID" value="KAK8059686.1"/>
    <property type="molecule type" value="Genomic_DNA"/>
</dbReference>
<evidence type="ECO:0000313" key="16">
    <source>
        <dbReference type="Proteomes" id="UP001446871"/>
    </source>
</evidence>
<dbReference type="PANTHER" id="PTHR14732">
    <property type="entry name" value="RNA POLYMERASE II SUBUNIT B1 CTD PHOSPHATASE RPAP2-RELATED"/>
    <property type="match status" value="1"/>
</dbReference>
<evidence type="ECO:0000256" key="1">
    <source>
        <dbReference type="ARBA" id="ARBA00004123"/>
    </source>
</evidence>
<comment type="catalytic activity">
    <reaction evidence="9 12">
        <text>O-phospho-L-seryl-[protein] + H2O = L-seryl-[protein] + phosphate</text>
        <dbReference type="Rhea" id="RHEA:20629"/>
        <dbReference type="Rhea" id="RHEA-COMP:9863"/>
        <dbReference type="Rhea" id="RHEA-COMP:11604"/>
        <dbReference type="ChEBI" id="CHEBI:15377"/>
        <dbReference type="ChEBI" id="CHEBI:29999"/>
        <dbReference type="ChEBI" id="CHEBI:43474"/>
        <dbReference type="ChEBI" id="CHEBI:83421"/>
        <dbReference type="EC" id="3.1.3.16"/>
    </reaction>
</comment>
<comment type="subcellular location">
    <subcellularLocation>
        <location evidence="1 12">Nucleus</location>
    </subcellularLocation>
</comment>